<protein>
    <submittedName>
        <fullName evidence="3">Phosphoglycerate mutase</fullName>
    </submittedName>
</protein>
<dbReference type="Pfam" id="PF00300">
    <property type="entry name" value="His_Phos_1"/>
    <property type="match status" value="1"/>
</dbReference>
<dbReference type="GO" id="GO:0005737">
    <property type="term" value="C:cytoplasm"/>
    <property type="evidence" value="ECO:0007669"/>
    <property type="project" value="TreeGrafter"/>
</dbReference>
<dbReference type="InterPro" id="IPR029033">
    <property type="entry name" value="His_PPase_superfam"/>
</dbReference>
<dbReference type="InterPro" id="IPR013078">
    <property type="entry name" value="His_Pase_superF_clade-1"/>
</dbReference>
<dbReference type="KEGG" id="psl:Psta_4229"/>
<dbReference type="HOGENOM" id="CLU_033323_9_5_0"/>
<reference evidence="3 4" key="1">
    <citation type="journal article" date="2009" name="Stand. Genomic Sci.">
        <title>Complete genome sequence of Pirellula staleyi type strain (ATCC 27377).</title>
        <authorList>
            <person name="Clum A."/>
            <person name="Tindall B.J."/>
            <person name="Sikorski J."/>
            <person name="Ivanova N."/>
            <person name="Mavrommatis K."/>
            <person name="Lucas S."/>
            <person name="Glavina del Rio T."/>
            <person name="Nolan M."/>
            <person name="Chen F."/>
            <person name="Tice H."/>
            <person name="Pitluck S."/>
            <person name="Cheng J.F."/>
            <person name="Chertkov O."/>
            <person name="Brettin T."/>
            <person name="Han C."/>
            <person name="Detter J.C."/>
            <person name="Kuske C."/>
            <person name="Bruce D."/>
            <person name="Goodwin L."/>
            <person name="Ovchinikova G."/>
            <person name="Pati A."/>
            <person name="Mikhailova N."/>
            <person name="Chen A."/>
            <person name="Palaniappan K."/>
            <person name="Land M."/>
            <person name="Hauser L."/>
            <person name="Chang Y.J."/>
            <person name="Jeffries C.D."/>
            <person name="Chain P."/>
            <person name="Rohde M."/>
            <person name="Goker M."/>
            <person name="Bristow J."/>
            <person name="Eisen J.A."/>
            <person name="Markowitz V."/>
            <person name="Hugenholtz P."/>
            <person name="Kyrpides N.C."/>
            <person name="Klenk H.P."/>
            <person name="Lapidus A."/>
        </authorList>
    </citation>
    <scope>NUCLEOTIDE SEQUENCE [LARGE SCALE GENOMIC DNA]</scope>
    <source>
        <strain evidence="4">ATCC 27377 / DSM 6068 / ICPB 4128</strain>
    </source>
</reference>
<dbReference type="GO" id="GO:0016791">
    <property type="term" value="F:phosphatase activity"/>
    <property type="evidence" value="ECO:0007669"/>
    <property type="project" value="TreeGrafter"/>
</dbReference>
<accession>D2R428</accession>
<dbReference type="PANTHER" id="PTHR48100">
    <property type="entry name" value="BROAD-SPECIFICITY PHOSPHATASE YOR283W-RELATED"/>
    <property type="match status" value="1"/>
</dbReference>
<feature type="active site" description="Proton donor/acceptor" evidence="1">
    <location>
        <position position="89"/>
    </location>
</feature>
<dbReference type="Proteomes" id="UP000001887">
    <property type="component" value="Chromosome"/>
</dbReference>
<feature type="binding site" evidence="2">
    <location>
        <begin position="12"/>
        <end position="19"/>
    </location>
    <ligand>
        <name>substrate</name>
    </ligand>
</feature>
<dbReference type="eggNOG" id="COG0406">
    <property type="taxonomic scope" value="Bacteria"/>
</dbReference>
<dbReference type="OrthoDB" id="9782128at2"/>
<dbReference type="STRING" id="530564.Psta_4229"/>
<dbReference type="SMART" id="SM00855">
    <property type="entry name" value="PGAM"/>
    <property type="match status" value="1"/>
</dbReference>
<sequence>MSTPLTQMILVRHGATDSNLARPARLQGRGVNLPLSTIGRRQAALTAELLKSRPATTLYSSPLLRAVETAEAIAAPLGLEVRVEPRLVEVHVGRWEGRDWGEIEQNDREAFENFQRDPATFGYADGETMQQVQDRVRPVFAELLARHIGEQIIVVSHNVVNRTYLAHLLEIPTRYCRHVQQDNCGVNLIEHRPGSERAIVRSLNLIDHLAEAFTEYPA</sequence>
<evidence type="ECO:0000313" key="4">
    <source>
        <dbReference type="Proteomes" id="UP000001887"/>
    </source>
</evidence>
<evidence type="ECO:0000256" key="1">
    <source>
        <dbReference type="PIRSR" id="PIRSR613078-1"/>
    </source>
</evidence>
<dbReference type="AlphaFoldDB" id="D2R428"/>
<evidence type="ECO:0000313" key="3">
    <source>
        <dbReference type="EMBL" id="ADB18877.1"/>
    </source>
</evidence>
<feature type="binding site" evidence="2">
    <location>
        <position position="65"/>
    </location>
    <ligand>
        <name>substrate</name>
    </ligand>
</feature>
<dbReference type="SUPFAM" id="SSF53254">
    <property type="entry name" value="Phosphoglycerate mutase-like"/>
    <property type="match status" value="1"/>
</dbReference>
<feature type="active site" description="Tele-phosphohistidine intermediate" evidence="1">
    <location>
        <position position="13"/>
    </location>
</feature>
<keyword evidence="4" id="KW-1185">Reference proteome</keyword>
<evidence type="ECO:0000256" key="2">
    <source>
        <dbReference type="PIRSR" id="PIRSR613078-2"/>
    </source>
</evidence>
<dbReference type="CDD" id="cd07067">
    <property type="entry name" value="HP_PGM_like"/>
    <property type="match status" value="1"/>
</dbReference>
<dbReference type="PANTHER" id="PTHR48100:SF62">
    <property type="entry name" value="GLUCOSYL-3-PHOSPHOGLYCERATE PHOSPHATASE"/>
    <property type="match status" value="1"/>
</dbReference>
<gene>
    <name evidence="3" type="ordered locus">Psta_4229</name>
</gene>
<name>D2R428_PIRSD</name>
<dbReference type="InterPro" id="IPR050275">
    <property type="entry name" value="PGM_Phosphatase"/>
</dbReference>
<proteinExistence type="predicted"/>
<dbReference type="EMBL" id="CP001848">
    <property type="protein sequence ID" value="ADB18877.1"/>
    <property type="molecule type" value="Genomic_DNA"/>
</dbReference>
<dbReference type="Gene3D" id="3.40.50.1240">
    <property type="entry name" value="Phosphoglycerate mutase-like"/>
    <property type="match status" value="1"/>
</dbReference>
<organism evidence="3 4">
    <name type="scientific">Pirellula staleyi (strain ATCC 27377 / DSM 6068 / ICPB 4128)</name>
    <name type="common">Pirella staleyi</name>
    <dbReference type="NCBI Taxonomy" id="530564"/>
    <lineage>
        <taxon>Bacteria</taxon>
        <taxon>Pseudomonadati</taxon>
        <taxon>Planctomycetota</taxon>
        <taxon>Planctomycetia</taxon>
        <taxon>Pirellulales</taxon>
        <taxon>Pirellulaceae</taxon>
        <taxon>Pirellula</taxon>
    </lineage>
</organism>